<dbReference type="Proteomes" id="UP001497535">
    <property type="component" value="Unassembled WGS sequence"/>
</dbReference>
<name>A0ACB1A621_MELEN</name>
<proteinExistence type="predicted"/>
<gene>
    <name evidence="1" type="ORF">MENTE1834_LOCUS34397</name>
</gene>
<keyword evidence="2" id="KW-1185">Reference proteome</keyword>
<accession>A0ACB1A621</accession>
<evidence type="ECO:0000313" key="1">
    <source>
        <dbReference type="EMBL" id="CAK5086880.1"/>
    </source>
</evidence>
<comment type="caution">
    <text evidence="1">The sequence shown here is derived from an EMBL/GenBank/DDBJ whole genome shotgun (WGS) entry which is preliminary data.</text>
</comment>
<sequence>MTPTILDQILMRELVGVFGCGIVEILIEERKKFEEEEFGTFFGWDKMSKSKKMSKCRISERQKISKKIFFE</sequence>
<protein>
    <submittedName>
        <fullName evidence="1">Uncharacterized protein</fullName>
    </submittedName>
</protein>
<organism evidence="1 2">
    <name type="scientific">Meloidogyne enterolobii</name>
    <name type="common">Root-knot nematode worm</name>
    <name type="synonym">Meloidogyne mayaguensis</name>
    <dbReference type="NCBI Taxonomy" id="390850"/>
    <lineage>
        <taxon>Eukaryota</taxon>
        <taxon>Metazoa</taxon>
        <taxon>Ecdysozoa</taxon>
        <taxon>Nematoda</taxon>
        <taxon>Chromadorea</taxon>
        <taxon>Rhabditida</taxon>
        <taxon>Tylenchina</taxon>
        <taxon>Tylenchomorpha</taxon>
        <taxon>Tylenchoidea</taxon>
        <taxon>Meloidogynidae</taxon>
        <taxon>Meloidogyninae</taxon>
        <taxon>Meloidogyne</taxon>
    </lineage>
</organism>
<dbReference type="EMBL" id="CAVMJV010000062">
    <property type="protein sequence ID" value="CAK5086880.1"/>
    <property type="molecule type" value="Genomic_DNA"/>
</dbReference>
<evidence type="ECO:0000313" key="2">
    <source>
        <dbReference type="Proteomes" id="UP001497535"/>
    </source>
</evidence>
<reference evidence="1" key="1">
    <citation type="submission" date="2023-11" db="EMBL/GenBank/DDBJ databases">
        <authorList>
            <person name="Poullet M."/>
        </authorList>
    </citation>
    <scope>NUCLEOTIDE SEQUENCE</scope>
    <source>
        <strain evidence="1">E1834</strain>
    </source>
</reference>